<dbReference type="AlphaFoldDB" id="A0A948RSB9"/>
<evidence type="ECO:0000313" key="2">
    <source>
        <dbReference type="Proteomes" id="UP000777784"/>
    </source>
</evidence>
<dbReference type="EMBL" id="JAHJDP010000022">
    <property type="protein sequence ID" value="MBU2689970.1"/>
    <property type="molecule type" value="Genomic_DNA"/>
</dbReference>
<dbReference type="Proteomes" id="UP000777784">
    <property type="component" value="Unassembled WGS sequence"/>
</dbReference>
<sequence length="51" mass="5750">MGCATAPPPPPPKIEIRPARPHARAVWVAGHWQWKGKRNGHVWIPGHWKAN</sequence>
<comment type="caution">
    <text evidence="1">The sequence shown here is derived from an EMBL/GenBank/DDBJ whole genome shotgun (WGS) entry which is preliminary data.</text>
</comment>
<accession>A0A948RSB9</accession>
<name>A0A948RSB9_UNCEI</name>
<proteinExistence type="predicted"/>
<dbReference type="Pfam" id="PF12779">
    <property type="entry name" value="WXXGXW"/>
    <property type="match status" value="1"/>
</dbReference>
<reference evidence="1" key="1">
    <citation type="submission" date="2021-05" db="EMBL/GenBank/DDBJ databases">
        <title>Energy efficiency and biological interactions define the core microbiome of deep oligotrophic groundwater.</title>
        <authorList>
            <person name="Mehrshad M."/>
            <person name="Lopez-Fernandez M."/>
            <person name="Bell E."/>
            <person name="Bernier-Latmani R."/>
            <person name="Bertilsson S."/>
            <person name="Dopson M."/>
        </authorList>
    </citation>
    <scope>NUCLEOTIDE SEQUENCE</scope>
    <source>
        <strain evidence="1">Modern_marine.mb.64</strain>
    </source>
</reference>
<gene>
    <name evidence="1" type="ORF">KJ970_03520</name>
</gene>
<dbReference type="InterPro" id="IPR024447">
    <property type="entry name" value="YXWGXW_rpt"/>
</dbReference>
<protein>
    <submittedName>
        <fullName evidence="1">YXWGXW repeat-containing protein</fullName>
    </submittedName>
</protein>
<evidence type="ECO:0000313" key="1">
    <source>
        <dbReference type="EMBL" id="MBU2689970.1"/>
    </source>
</evidence>
<organism evidence="1 2">
    <name type="scientific">Eiseniibacteriota bacterium</name>
    <dbReference type="NCBI Taxonomy" id="2212470"/>
    <lineage>
        <taxon>Bacteria</taxon>
        <taxon>Candidatus Eiseniibacteriota</taxon>
    </lineage>
</organism>